<name>A0A3R9QF92_9BACT</name>
<dbReference type="GO" id="GO:0016491">
    <property type="term" value="F:oxidoreductase activity"/>
    <property type="evidence" value="ECO:0007669"/>
    <property type="project" value="InterPro"/>
</dbReference>
<dbReference type="PANTHER" id="PTHR42852:SF13">
    <property type="entry name" value="PROTEIN DIPZ"/>
    <property type="match status" value="1"/>
</dbReference>
<dbReference type="SUPFAM" id="SSF52833">
    <property type="entry name" value="Thioredoxin-like"/>
    <property type="match status" value="1"/>
</dbReference>
<dbReference type="InterPro" id="IPR050553">
    <property type="entry name" value="Thioredoxin_ResA/DsbE_sf"/>
</dbReference>
<dbReference type="Proteomes" id="UP000269669">
    <property type="component" value="Unassembled WGS sequence"/>
</dbReference>
<proteinExistence type="predicted"/>
<keyword evidence="2" id="KW-0472">Membrane</keyword>
<dbReference type="Pfam" id="PF00578">
    <property type="entry name" value="AhpC-TSA"/>
    <property type="match status" value="1"/>
</dbReference>
<dbReference type="GO" id="GO:0016853">
    <property type="term" value="F:isomerase activity"/>
    <property type="evidence" value="ECO:0007669"/>
    <property type="project" value="UniProtKB-KW"/>
</dbReference>
<protein>
    <submittedName>
        <fullName evidence="4">Thiol-disulfide isomerase/thioredoxin</fullName>
    </submittedName>
</protein>
<dbReference type="PANTHER" id="PTHR42852">
    <property type="entry name" value="THIOL:DISULFIDE INTERCHANGE PROTEIN DSBE"/>
    <property type="match status" value="1"/>
</dbReference>
<organism evidence="4 5">
    <name type="scientific">Edaphobacter aggregans</name>
    <dbReference type="NCBI Taxonomy" id="570835"/>
    <lineage>
        <taxon>Bacteria</taxon>
        <taxon>Pseudomonadati</taxon>
        <taxon>Acidobacteriota</taxon>
        <taxon>Terriglobia</taxon>
        <taxon>Terriglobales</taxon>
        <taxon>Acidobacteriaceae</taxon>
        <taxon>Edaphobacter</taxon>
    </lineage>
</organism>
<keyword evidence="2" id="KW-0812">Transmembrane</keyword>
<dbReference type="InterPro" id="IPR013766">
    <property type="entry name" value="Thioredoxin_domain"/>
</dbReference>
<accession>A0A3R9QF92</accession>
<comment type="caution">
    <text evidence="4">The sequence shown here is derived from an EMBL/GenBank/DDBJ whole genome shotgun (WGS) entry which is preliminary data.</text>
</comment>
<feature type="transmembrane region" description="Helical" evidence="2">
    <location>
        <begin position="6"/>
        <end position="26"/>
    </location>
</feature>
<keyword evidence="4" id="KW-0413">Isomerase</keyword>
<evidence type="ECO:0000313" key="5">
    <source>
        <dbReference type="Proteomes" id="UP000269669"/>
    </source>
</evidence>
<evidence type="ECO:0000256" key="2">
    <source>
        <dbReference type="SAM" id="Phobius"/>
    </source>
</evidence>
<dbReference type="PROSITE" id="PS51352">
    <property type="entry name" value="THIOREDOXIN_2"/>
    <property type="match status" value="1"/>
</dbReference>
<reference evidence="4 5" key="1">
    <citation type="submission" date="2018-12" db="EMBL/GenBank/DDBJ databases">
        <title>Sequencing of bacterial isolates from soil warming experiment in Harvard Forest, Massachusetts, USA.</title>
        <authorList>
            <person name="Deangelis K."/>
        </authorList>
    </citation>
    <scope>NUCLEOTIDE SEQUENCE [LARGE SCALE GENOMIC DNA]</scope>
    <source>
        <strain evidence="4 5">EB153</strain>
    </source>
</reference>
<sequence>MKRSALFLGLIVVGISMLLWAGWHNLRERKLAMQRAQQNRVELIPDKAAQSGQSTVEGEEPQLRGKAAPGFALTSLEGKKVSLSDYKGRPVLVNFWATWCGPCKVEMPWFEEFRKQYAGQGFEILGLADDVDAGKDVIAKVAHKTGVSYPILLTDGKVQTAYGGLEVLPMSFYVDKNGLVVEVTAGLGTKDEIEANIKKTIASGSSAGTPAKQVAAGGQ</sequence>
<gene>
    <name evidence="4" type="ORF">EDE15_0724</name>
</gene>
<dbReference type="PROSITE" id="PS00194">
    <property type="entry name" value="THIOREDOXIN_1"/>
    <property type="match status" value="1"/>
</dbReference>
<keyword evidence="1" id="KW-0676">Redox-active center</keyword>
<feature type="domain" description="Thioredoxin" evidence="3">
    <location>
        <begin position="62"/>
        <end position="202"/>
    </location>
</feature>
<dbReference type="InterPro" id="IPR036249">
    <property type="entry name" value="Thioredoxin-like_sf"/>
</dbReference>
<dbReference type="GO" id="GO:0016209">
    <property type="term" value="F:antioxidant activity"/>
    <property type="evidence" value="ECO:0007669"/>
    <property type="project" value="InterPro"/>
</dbReference>
<evidence type="ECO:0000313" key="4">
    <source>
        <dbReference type="EMBL" id="RSL15242.1"/>
    </source>
</evidence>
<dbReference type="EMBL" id="RSDW01000001">
    <property type="protein sequence ID" value="RSL15242.1"/>
    <property type="molecule type" value="Genomic_DNA"/>
</dbReference>
<keyword evidence="2" id="KW-1133">Transmembrane helix</keyword>
<dbReference type="AlphaFoldDB" id="A0A3R9QF92"/>
<evidence type="ECO:0000256" key="1">
    <source>
        <dbReference type="ARBA" id="ARBA00023284"/>
    </source>
</evidence>
<evidence type="ECO:0000259" key="3">
    <source>
        <dbReference type="PROSITE" id="PS51352"/>
    </source>
</evidence>
<dbReference type="InterPro" id="IPR017937">
    <property type="entry name" value="Thioredoxin_CS"/>
</dbReference>
<keyword evidence="5" id="KW-1185">Reference proteome</keyword>
<dbReference type="RefSeq" id="WP_260472652.1">
    <property type="nucleotide sequence ID" value="NZ_RSDW01000001.1"/>
</dbReference>
<dbReference type="InterPro" id="IPR000866">
    <property type="entry name" value="AhpC/TSA"/>
</dbReference>
<dbReference type="CDD" id="cd02966">
    <property type="entry name" value="TlpA_like_family"/>
    <property type="match status" value="1"/>
</dbReference>
<dbReference type="Gene3D" id="3.40.30.10">
    <property type="entry name" value="Glutaredoxin"/>
    <property type="match status" value="1"/>
</dbReference>